<dbReference type="SUPFAM" id="SSF46689">
    <property type="entry name" value="Homeodomain-like"/>
    <property type="match status" value="1"/>
</dbReference>
<dbReference type="OrthoDB" id="5523834at2"/>
<keyword evidence="7" id="KW-1185">Reference proteome</keyword>
<evidence type="ECO:0000256" key="3">
    <source>
        <dbReference type="ARBA" id="ARBA00023163"/>
    </source>
</evidence>
<keyword evidence="2 4" id="KW-0238">DNA-binding</keyword>
<feature type="domain" description="HTH tetR-type" evidence="5">
    <location>
        <begin position="6"/>
        <end position="66"/>
    </location>
</feature>
<dbReference type="PANTHER" id="PTHR30055">
    <property type="entry name" value="HTH-TYPE TRANSCRIPTIONAL REGULATOR RUTR"/>
    <property type="match status" value="1"/>
</dbReference>
<feature type="DNA-binding region" description="H-T-H motif" evidence="4">
    <location>
        <begin position="29"/>
        <end position="48"/>
    </location>
</feature>
<evidence type="ECO:0000259" key="5">
    <source>
        <dbReference type="PROSITE" id="PS50977"/>
    </source>
</evidence>
<dbReference type="Proteomes" id="UP000184226">
    <property type="component" value="Unassembled WGS sequence"/>
</dbReference>
<evidence type="ECO:0000256" key="1">
    <source>
        <dbReference type="ARBA" id="ARBA00023015"/>
    </source>
</evidence>
<dbReference type="InterPro" id="IPR036271">
    <property type="entry name" value="Tet_transcr_reg_TetR-rel_C_sf"/>
</dbReference>
<dbReference type="Pfam" id="PF00440">
    <property type="entry name" value="TetR_N"/>
    <property type="match status" value="1"/>
</dbReference>
<dbReference type="Pfam" id="PF14246">
    <property type="entry name" value="TetR_C_7"/>
    <property type="match status" value="1"/>
</dbReference>
<dbReference type="InterPro" id="IPR009057">
    <property type="entry name" value="Homeodomain-like_sf"/>
</dbReference>
<dbReference type="InterPro" id="IPR050109">
    <property type="entry name" value="HTH-type_TetR-like_transc_reg"/>
</dbReference>
<dbReference type="PROSITE" id="PS50977">
    <property type="entry name" value="HTH_TETR_2"/>
    <property type="match status" value="1"/>
</dbReference>
<dbReference type="STRING" id="658167.SAMN04488135_105265"/>
<dbReference type="InterPro" id="IPR001647">
    <property type="entry name" value="HTH_TetR"/>
</dbReference>
<dbReference type="GO" id="GO:0003700">
    <property type="term" value="F:DNA-binding transcription factor activity"/>
    <property type="evidence" value="ECO:0007669"/>
    <property type="project" value="TreeGrafter"/>
</dbReference>
<proteinExistence type="predicted"/>
<dbReference type="AlphaFoldDB" id="A0A1M5WIM7"/>
<evidence type="ECO:0000313" key="6">
    <source>
        <dbReference type="EMBL" id="SHH87258.1"/>
    </source>
</evidence>
<evidence type="ECO:0000313" key="7">
    <source>
        <dbReference type="Proteomes" id="UP000184226"/>
    </source>
</evidence>
<gene>
    <name evidence="6" type="ORF">SAMN04488135_105265</name>
</gene>
<evidence type="ECO:0000256" key="2">
    <source>
        <dbReference type="ARBA" id="ARBA00023125"/>
    </source>
</evidence>
<reference evidence="6 7" key="1">
    <citation type="submission" date="2016-11" db="EMBL/GenBank/DDBJ databases">
        <authorList>
            <person name="Jaros S."/>
            <person name="Januszkiewicz K."/>
            <person name="Wedrychowicz H."/>
        </authorList>
    </citation>
    <scope>NUCLEOTIDE SEQUENCE [LARGE SCALE GENOMIC DNA]</scope>
    <source>
        <strain evidence="6 7">CGMCC 1.10190</strain>
    </source>
</reference>
<sequence>MRTKSEARRDAIMAVALEVFREVGFEAASMSQIAARVGGSKATLYNYFSSKEELLLQAMLSSADKHAHDVLQLLQTAGDFPTQLHRFVTSLLALISSPETTQVLRVAISVGGTSDIGRQFYEQGPRSVWLHIADVLRVEISKGTLRDADPDTMAMLLRSLCESEMIRNLLGAAVAVDDKEMERKARCIVDIFLRAYGAAA</sequence>
<keyword evidence="3" id="KW-0804">Transcription</keyword>
<name>A0A1M5WIM7_9BURK</name>
<dbReference type="PRINTS" id="PR00455">
    <property type="entry name" value="HTHTETR"/>
</dbReference>
<organism evidence="6 7">
    <name type="scientific">Pollutimonas bauzanensis</name>
    <dbReference type="NCBI Taxonomy" id="658167"/>
    <lineage>
        <taxon>Bacteria</taxon>
        <taxon>Pseudomonadati</taxon>
        <taxon>Pseudomonadota</taxon>
        <taxon>Betaproteobacteria</taxon>
        <taxon>Burkholderiales</taxon>
        <taxon>Alcaligenaceae</taxon>
        <taxon>Pollutimonas</taxon>
    </lineage>
</organism>
<dbReference type="SUPFAM" id="SSF48498">
    <property type="entry name" value="Tetracyclin repressor-like, C-terminal domain"/>
    <property type="match status" value="1"/>
</dbReference>
<dbReference type="FunFam" id="1.10.10.60:FF:000141">
    <property type="entry name" value="TetR family transcriptional regulator"/>
    <property type="match status" value="1"/>
</dbReference>
<dbReference type="Gene3D" id="1.10.10.60">
    <property type="entry name" value="Homeodomain-like"/>
    <property type="match status" value="1"/>
</dbReference>
<dbReference type="PANTHER" id="PTHR30055:SF119">
    <property type="entry name" value="NALC"/>
    <property type="match status" value="1"/>
</dbReference>
<dbReference type="EMBL" id="FQXE01000005">
    <property type="protein sequence ID" value="SHH87258.1"/>
    <property type="molecule type" value="Genomic_DNA"/>
</dbReference>
<dbReference type="RefSeq" id="WP_073103355.1">
    <property type="nucleotide sequence ID" value="NZ_FQXE01000005.1"/>
</dbReference>
<keyword evidence="1" id="KW-0805">Transcription regulation</keyword>
<protein>
    <submittedName>
        <fullName evidence="6">Transcriptional regulator, TetR family</fullName>
    </submittedName>
</protein>
<dbReference type="Gene3D" id="1.10.357.10">
    <property type="entry name" value="Tetracycline Repressor, domain 2"/>
    <property type="match status" value="1"/>
</dbReference>
<dbReference type="GO" id="GO:0000976">
    <property type="term" value="F:transcription cis-regulatory region binding"/>
    <property type="evidence" value="ECO:0007669"/>
    <property type="project" value="TreeGrafter"/>
</dbReference>
<dbReference type="InterPro" id="IPR039536">
    <property type="entry name" value="TetR_C_Proteobacteria"/>
</dbReference>
<accession>A0A1M5WIM7</accession>
<evidence type="ECO:0000256" key="4">
    <source>
        <dbReference type="PROSITE-ProRule" id="PRU00335"/>
    </source>
</evidence>